<proteinExistence type="predicted"/>
<sequence>MSFSGWEWVARGDMVDEMPMPMSMMDGRGWLARGGGMVDGMPMPMAKGAPGPDAESASVALERPGSPPQQPVIAVRSKFPESWIWADQTTK</sequence>
<keyword evidence="2" id="KW-1185">Reference proteome</keyword>
<accession>A0A914VZW7</accession>
<feature type="compositionally biased region" description="Low complexity" evidence="1">
    <location>
        <begin position="41"/>
        <end position="54"/>
    </location>
</feature>
<organism evidence="2 3">
    <name type="scientific">Plectus sambesii</name>
    <dbReference type="NCBI Taxonomy" id="2011161"/>
    <lineage>
        <taxon>Eukaryota</taxon>
        <taxon>Metazoa</taxon>
        <taxon>Ecdysozoa</taxon>
        <taxon>Nematoda</taxon>
        <taxon>Chromadorea</taxon>
        <taxon>Plectida</taxon>
        <taxon>Plectina</taxon>
        <taxon>Plectoidea</taxon>
        <taxon>Plectidae</taxon>
        <taxon>Plectus</taxon>
    </lineage>
</organism>
<evidence type="ECO:0000256" key="1">
    <source>
        <dbReference type="SAM" id="MobiDB-lite"/>
    </source>
</evidence>
<evidence type="ECO:0000313" key="3">
    <source>
        <dbReference type="WBParaSite" id="PSAMB.scaffold2744size21506.g19038.t1"/>
    </source>
</evidence>
<evidence type="ECO:0000313" key="2">
    <source>
        <dbReference type="Proteomes" id="UP000887566"/>
    </source>
</evidence>
<dbReference type="AlphaFoldDB" id="A0A914VZW7"/>
<dbReference type="Proteomes" id="UP000887566">
    <property type="component" value="Unplaced"/>
</dbReference>
<reference evidence="3" key="1">
    <citation type="submission" date="2022-11" db="UniProtKB">
        <authorList>
            <consortium name="WormBaseParasite"/>
        </authorList>
    </citation>
    <scope>IDENTIFICATION</scope>
</reference>
<name>A0A914VZW7_9BILA</name>
<feature type="region of interest" description="Disordered" evidence="1">
    <location>
        <begin position="41"/>
        <end position="72"/>
    </location>
</feature>
<dbReference type="WBParaSite" id="PSAMB.scaffold2744size21506.g19038.t1">
    <property type="protein sequence ID" value="PSAMB.scaffold2744size21506.g19038.t1"/>
    <property type="gene ID" value="PSAMB.scaffold2744size21506.g19038"/>
</dbReference>
<protein>
    <submittedName>
        <fullName evidence="3">Uncharacterized protein</fullName>
    </submittedName>
</protein>